<keyword evidence="1" id="KW-0245">EGF-like domain</keyword>
<evidence type="ECO:0000256" key="1">
    <source>
        <dbReference type="PROSITE-ProRule" id="PRU00076"/>
    </source>
</evidence>
<proteinExistence type="predicted"/>
<accession>A0A834BWV0</accession>
<protein>
    <recommendedName>
        <fullName evidence="3">EGF-like domain-containing protein</fullName>
    </recommendedName>
</protein>
<reference evidence="4" key="1">
    <citation type="journal article" name="BMC Genomics">
        <title>Long-read sequencing and de novo genome assembly of marine medaka (Oryzias melastigma).</title>
        <authorList>
            <person name="Liang P."/>
            <person name="Saqib H.S.A."/>
            <person name="Ni X."/>
            <person name="Shen Y."/>
        </authorList>
    </citation>
    <scope>NUCLEOTIDE SEQUENCE</scope>
    <source>
        <strain evidence="4">Bigg-433</strain>
    </source>
</reference>
<evidence type="ECO:0000259" key="3">
    <source>
        <dbReference type="PROSITE" id="PS50026"/>
    </source>
</evidence>
<dbReference type="CDD" id="cd00054">
    <property type="entry name" value="EGF_CA"/>
    <property type="match status" value="1"/>
</dbReference>
<comment type="caution">
    <text evidence="4">The sequence shown here is derived from an EMBL/GenBank/DDBJ whole genome shotgun (WGS) entry which is preliminary data.</text>
</comment>
<dbReference type="EMBL" id="WKFB01000897">
    <property type="protein sequence ID" value="KAF6716964.1"/>
    <property type="molecule type" value="Genomic_DNA"/>
</dbReference>
<dbReference type="PROSITE" id="PS00022">
    <property type="entry name" value="EGF_1"/>
    <property type="match status" value="1"/>
</dbReference>
<dbReference type="AlphaFoldDB" id="A0A834BWV0"/>
<dbReference type="PROSITE" id="PS01186">
    <property type="entry name" value="EGF_2"/>
    <property type="match status" value="1"/>
</dbReference>
<feature type="region of interest" description="Disordered" evidence="2">
    <location>
        <begin position="70"/>
        <end position="101"/>
    </location>
</feature>
<dbReference type="Gene3D" id="2.60.120.260">
    <property type="entry name" value="Galactose-binding domain-like"/>
    <property type="match status" value="1"/>
</dbReference>
<organism evidence="4 5">
    <name type="scientific">Oryzias melastigma</name>
    <name type="common">Marine medaka</name>
    <dbReference type="NCBI Taxonomy" id="30732"/>
    <lineage>
        <taxon>Eukaryota</taxon>
        <taxon>Metazoa</taxon>
        <taxon>Chordata</taxon>
        <taxon>Craniata</taxon>
        <taxon>Vertebrata</taxon>
        <taxon>Euteleostomi</taxon>
        <taxon>Actinopterygii</taxon>
        <taxon>Neopterygii</taxon>
        <taxon>Teleostei</taxon>
        <taxon>Neoteleostei</taxon>
        <taxon>Acanthomorphata</taxon>
        <taxon>Ovalentaria</taxon>
        <taxon>Atherinomorphae</taxon>
        <taxon>Beloniformes</taxon>
        <taxon>Adrianichthyidae</taxon>
        <taxon>Oryziinae</taxon>
        <taxon>Oryzias</taxon>
    </lineage>
</organism>
<gene>
    <name evidence="4" type="ORF">FQA47_002691</name>
</gene>
<sequence length="181" mass="18647">MDGAERKVVWKDAAQPTSLVFSSSELGMISSAHINGSGYKELEAADGLTSVAFAEDTMFWITVSGVGTKPGSKTTISLSPPSSLPSPDTSPKTDPESSPDSVQLMNLEAQQCSQKRCSGNGHCVDSNGASGCVCSEGYSGDSCQEPISKSGLGPIIYAGCGCLCRTSDPCCCRCGGEKEGL</sequence>
<feature type="compositionally biased region" description="Low complexity" evidence="2">
    <location>
        <begin position="72"/>
        <end position="101"/>
    </location>
</feature>
<feature type="domain" description="EGF-like" evidence="3">
    <location>
        <begin position="108"/>
        <end position="144"/>
    </location>
</feature>
<keyword evidence="1" id="KW-1015">Disulfide bond</keyword>
<dbReference type="PROSITE" id="PS50026">
    <property type="entry name" value="EGF_3"/>
    <property type="match status" value="1"/>
</dbReference>
<dbReference type="InterPro" id="IPR000742">
    <property type="entry name" value="EGF"/>
</dbReference>
<evidence type="ECO:0000313" key="4">
    <source>
        <dbReference type="EMBL" id="KAF6716964.1"/>
    </source>
</evidence>
<comment type="caution">
    <text evidence="1">Lacks conserved residue(s) required for the propagation of feature annotation.</text>
</comment>
<name>A0A834BWV0_ORYME</name>
<dbReference type="Proteomes" id="UP000646548">
    <property type="component" value="Unassembled WGS sequence"/>
</dbReference>
<evidence type="ECO:0000256" key="2">
    <source>
        <dbReference type="SAM" id="MobiDB-lite"/>
    </source>
</evidence>
<dbReference type="SUPFAM" id="SSF57196">
    <property type="entry name" value="EGF/Laminin"/>
    <property type="match status" value="1"/>
</dbReference>
<evidence type="ECO:0000313" key="5">
    <source>
        <dbReference type="Proteomes" id="UP000646548"/>
    </source>
</evidence>
<feature type="disulfide bond" evidence="1">
    <location>
        <begin position="134"/>
        <end position="143"/>
    </location>
</feature>